<dbReference type="PATRIC" id="fig|42253.5.peg.4295"/>
<dbReference type="AlphaFoldDB" id="A0A0K2GJB4"/>
<evidence type="ECO:0000256" key="1">
    <source>
        <dbReference type="ARBA" id="ARBA00022553"/>
    </source>
</evidence>
<sequence length="134" mass="14588">MGLGRVLVVDDEAEVRKSVRLTLTKAGYEVIDANDGEEAIKAIKSGDNPLMIDAVVCDIHMPKVNGVEAILYFQDQFPSVPIIVMTGDANLDRATTLLKKGVADYLIKPVAPQTLLAAVHKAAKEHVYKDRFAI</sequence>
<keyword evidence="1 2" id="KW-0597">Phosphoprotein</keyword>
<evidence type="ECO:0000256" key="2">
    <source>
        <dbReference type="PROSITE-ProRule" id="PRU00169"/>
    </source>
</evidence>
<dbReference type="Pfam" id="PF00072">
    <property type="entry name" value="Response_reg"/>
    <property type="match status" value="1"/>
</dbReference>
<organism evidence="4 5">
    <name type="scientific">Nitrospira moscoviensis</name>
    <dbReference type="NCBI Taxonomy" id="42253"/>
    <lineage>
        <taxon>Bacteria</taxon>
        <taxon>Pseudomonadati</taxon>
        <taxon>Nitrospirota</taxon>
        <taxon>Nitrospiria</taxon>
        <taxon>Nitrospirales</taxon>
        <taxon>Nitrospiraceae</taxon>
        <taxon>Nitrospira</taxon>
    </lineage>
</organism>
<dbReference type="SUPFAM" id="SSF52172">
    <property type="entry name" value="CheY-like"/>
    <property type="match status" value="1"/>
</dbReference>
<dbReference type="PANTHER" id="PTHR44591:SF3">
    <property type="entry name" value="RESPONSE REGULATORY DOMAIN-CONTAINING PROTEIN"/>
    <property type="match status" value="1"/>
</dbReference>
<dbReference type="SMART" id="SM00448">
    <property type="entry name" value="REC"/>
    <property type="match status" value="1"/>
</dbReference>
<dbReference type="PROSITE" id="PS50110">
    <property type="entry name" value="RESPONSE_REGULATORY"/>
    <property type="match status" value="1"/>
</dbReference>
<dbReference type="EMBL" id="CP011801">
    <property type="protein sequence ID" value="ALA60727.1"/>
    <property type="molecule type" value="Genomic_DNA"/>
</dbReference>
<dbReference type="RefSeq" id="WP_238590406.1">
    <property type="nucleotide sequence ID" value="NZ_CP011801.1"/>
</dbReference>
<dbReference type="InterPro" id="IPR011006">
    <property type="entry name" value="CheY-like_superfamily"/>
</dbReference>
<gene>
    <name evidence="4" type="ORF">NITMOv2_4351</name>
</gene>
<evidence type="ECO:0000259" key="3">
    <source>
        <dbReference type="PROSITE" id="PS50110"/>
    </source>
</evidence>
<dbReference type="InterPro" id="IPR001789">
    <property type="entry name" value="Sig_transdc_resp-reg_receiver"/>
</dbReference>
<reference evidence="4 5" key="1">
    <citation type="journal article" date="2015" name="Proc. Natl. Acad. Sci. U.S.A.">
        <title>Expanded metabolic versatility of ubiquitous nitrite-oxidizing bacteria from the genus Nitrospira.</title>
        <authorList>
            <person name="Koch H."/>
            <person name="Lucker S."/>
            <person name="Albertsen M."/>
            <person name="Kitzinger K."/>
            <person name="Herbold C."/>
            <person name="Spieck E."/>
            <person name="Nielsen P.H."/>
            <person name="Wagner M."/>
            <person name="Daims H."/>
        </authorList>
    </citation>
    <scope>NUCLEOTIDE SEQUENCE [LARGE SCALE GENOMIC DNA]</scope>
    <source>
        <strain evidence="4 5">NSP M-1</strain>
    </source>
</reference>
<feature type="modified residue" description="4-aspartylphosphate" evidence="2">
    <location>
        <position position="58"/>
    </location>
</feature>
<dbReference type="KEGG" id="nmv:NITMOv2_4351"/>
<dbReference type="InterPro" id="IPR050595">
    <property type="entry name" value="Bact_response_regulator"/>
</dbReference>
<protein>
    <submittedName>
        <fullName evidence="4">Putative Response regulator, CheY-like</fullName>
    </submittedName>
</protein>
<keyword evidence="5" id="KW-1185">Reference proteome</keyword>
<dbReference type="Proteomes" id="UP000069205">
    <property type="component" value="Chromosome"/>
</dbReference>
<feature type="domain" description="Response regulatory" evidence="3">
    <location>
        <begin position="5"/>
        <end position="123"/>
    </location>
</feature>
<dbReference type="Gene3D" id="3.40.50.2300">
    <property type="match status" value="1"/>
</dbReference>
<dbReference type="CDD" id="cd00156">
    <property type="entry name" value="REC"/>
    <property type="match status" value="1"/>
</dbReference>
<dbReference type="STRING" id="42253.NITMOv2_4351"/>
<evidence type="ECO:0000313" key="4">
    <source>
        <dbReference type="EMBL" id="ALA60727.1"/>
    </source>
</evidence>
<proteinExistence type="predicted"/>
<accession>A0A0K2GJB4</accession>
<dbReference type="GO" id="GO:0000160">
    <property type="term" value="P:phosphorelay signal transduction system"/>
    <property type="evidence" value="ECO:0007669"/>
    <property type="project" value="InterPro"/>
</dbReference>
<dbReference type="PANTHER" id="PTHR44591">
    <property type="entry name" value="STRESS RESPONSE REGULATOR PROTEIN 1"/>
    <property type="match status" value="1"/>
</dbReference>
<evidence type="ECO:0000313" key="5">
    <source>
        <dbReference type="Proteomes" id="UP000069205"/>
    </source>
</evidence>
<name>A0A0K2GJB4_NITMO</name>